<organism evidence="5 6">
    <name type="scientific">Candidatus Fonsibacter lacus</name>
    <dbReference type="NCBI Taxonomy" id="2576439"/>
    <lineage>
        <taxon>Bacteria</taxon>
        <taxon>Pseudomonadati</taxon>
        <taxon>Pseudomonadota</taxon>
        <taxon>Alphaproteobacteria</taxon>
        <taxon>Candidatus Pelagibacterales</taxon>
        <taxon>Candidatus Pelagibacterales incertae sedis</taxon>
        <taxon>Candidatus Fonsibacter</taxon>
    </lineage>
</organism>
<proteinExistence type="predicted"/>
<gene>
    <name evidence="5" type="ORF">EBV78_02235</name>
</gene>
<dbReference type="GO" id="GO:0016874">
    <property type="term" value="F:ligase activity"/>
    <property type="evidence" value="ECO:0007669"/>
    <property type="project" value="UniProtKB-KW"/>
</dbReference>
<protein>
    <submittedName>
        <fullName evidence="5">Phenylalanine--tRNA ligase subunit beta</fullName>
    </submittedName>
</protein>
<keyword evidence="2 3" id="KW-0694">RNA-binding</keyword>
<dbReference type="AlphaFoldDB" id="A0A845SAN3"/>
<accession>A0A845SAN3</accession>
<dbReference type="EMBL" id="RGGN01000058">
    <property type="protein sequence ID" value="NCU62898.1"/>
    <property type="molecule type" value="Genomic_DNA"/>
</dbReference>
<evidence type="ECO:0000256" key="3">
    <source>
        <dbReference type="PROSITE-ProRule" id="PRU00209"/>
    </source>
</evidence>
<keyword evidence="5" id="KW-0436">Ligase</keyword>
<evidence type="ECO:0000259" key="4">
    <source>
        <dbReference type="PROSITE" id="PS50886"/>
    </source>
</evidence>
<dbReference type="InterPro" id="IPR012340">
    <property type="entry name" value="NA-bd_OB-fold"/>
</dbReference>
<feature type="non-terminal residue" evidence="5">
    <location>
        <position position="108"/>
    </location>
</feature>
<dbReference type="Pfam" id="PF01588">
    <property type="entry name" value="tRNA_bind"/>
    <property type="match status" value="1"/>
</dbReference>
<sequence>MKITSSWLKDHLKTSANIEKIVSTLNNIGLEVESVGTADKNNSFLVAKIIKAEKHPNADKLKLCDVDIGSGKILKVVCGASNARDGLLTVYAGPGAIIPKNQLKIKVT</sequence>
<evidence type="ECO:0000256" key="2">
    <source>
        <dbReference type="ARBA" id="ARBA00022884"/>
    </source>
</evidence>
<dbReference type="PROSITE" id="PS50886">
    <property type="entry name" value="TRBD"/>
    <property type="match status" value="1"/>
</dbReference>
<evidence type="ECO:0000256" key="1">
    <source>
        <dbReference type="ARBA" id="ARBA00022555"/>
    </source>
</evidence>
<reference evidence="5 6" key="1">
    <citation type="submission" date="2018-10" db="EMBL/GenBank/DDBJ databases">
        <title>Iterative Subtractive Binning of Freshwater Chronoseries Metagenomes Recovers Nearly Complete Genomes from over Four Hundred Novel Species.</title>
        <authorList>
            <person name="Rodriguez-R L.M."/>
            <person name="Tsementzi D."/>
            <person name="Luo C."/>
            <person name="Konstantinidis K.T."/>
        </authorList>
    </citation>
    <scope>NUCLEOTIDE SEQUENCE [LARGE SCALE GENOMIC DNA]</scope>
    <source>
        <strain evidence="5">WB7_2B_003</strain>
    </source>
</reference>
<feature type="domain" description="TRNA-binding" evidence="4">
    <location>
        <begin position="38"/>
        <end position="108"/>
    </location>
</feature>
<dbReference type="InterPro" id="IPR009061">
    <property type="entry name" value="DNA-bd_dom_put_sf"/>
</dbReference>
<name>A0A845SAN3_9PROT</name>
<dbReference type="Proteomes" id="UP000572953">
    <property type="component" value="Unassembled WGS sequence"/>
</dbReference>
<dbReference type="SUPFAM" id="SSF50249">
    <property type="entry name" value="Nucleic acid-binding proteins"/>
    <property type="match status" value="1"/>
</dbReference>
<comment type="caution">
    <text evidence="5">The sequence shown here is derived from an EMBL/GenBank/DDBJ whole genome shotgun (WGS) entry which is preliminary data.</text>
</comment>
<keyword evidence="1 3" id="KW-0820">tRNA-binding</keyword>
<dbReference type="InterPro" id="IPR002547">
    <property type="entry name" value="tRNA-bd_dom"/>
</dbReference>
<dbReference type="SUPFAM" id="SSF46955">
    <property type="entry name" value="Putative DNA-binding domain"/>
    <property type="match status" value="1"/>
</dbReference>
<dbReference type="Gene3D" id="2.40.50.140">
    <property type="entry name" value="Nucleic acid-binding proteins"/>
    <property type="match status" value="1"/>
</dbReference>
<dbReference type="GO" id="GO:0000049">
    <property type="term" value="F:tRNA binding"/>
    <property type="evidence" value="ECO:0007669"/>
    <property type="project" value="UniProtKB-UniRule"/>
</dbReference>
<evidence type="ECO:0000313" key="6">
    <source>
        <dbReference type="Proteomes" id="UP000572953"/>
    </source>
</evidence>
<evidence type="ECO:0000313" key="5">
    <source>
        <dbReference type="EMBL" id="NCU62898.1"/>
    </source>
</evidence>